<proteinExistence type="inferred from homology"/>
<dbReference type="PANTHER" id="PTHR33392">
    <property type="entry name" value="POLYISOPRENYL-TEICHOIC ACID--PEPTIDOGLYCAN TEICHOIC ACID TRANSFERASE TAGU"/>
    <property type="match status" value="1"/>
</dbReference>
<protein>
    <submittedName>
        <fullName evidence="5">LCP family protein</fullName>
    </submittedName>
</protein>
<feature type="domain" description="Cell envelope-related transcriptional attenuator" evidence="4">
    <location>
        <begin position="251"/>
        <end position="395"/>
    </location>
</feature>
<dbReference type="Gene3D" id="3.40.630.190">
    <property type="entry name" value="LCP protein"/>
    <property type="match status" value="1"/>
</dbReference>
<feature type="transmembrane region" description="Helical" evidence="2">
    <location>
        <begin position="79"/>
        <end position="98"/>
    </location>
</feature>
<organism evidence="5 6">
    <name type="scientific">Streptococcus caledonicus</name>
    <dbReference type="NCBI Taxonomy" id="2614158"/>
    <lineage>
        <taxon>Bacteria</taxon>
        <taxon>Bacillati</taxon>
        <taxon>Bacillota</taxon>
        <taxon>Bacilli</taxon>
        <taxon>Lactobacillales</taxon>
        <taxon>Streptococcaceae</taxon>
        <taxon>Streptococcus</taxon>
    </lineage>
</organism>
<keyword evidence="2" id="KW-0472">Membrane</keyword>
<name>A0ABW0UBM2_9STRE</name>
<comment type="caution">
    <text evidence="5">The sequence shown here is derived from an EMBL/GenBank/DDBJ whole genome shotgun (WGS) entry which is preliminary data.</text>
</comment>
<keyword evidence="2" id="KW-1133">Transmembrane helix</keyword>
<feature type="transmembrane region" description="Helical" evidence="2">
    <location>
        <begin position="54"/>
        <end position="72"/>
    </location>
</feature>
<evidence type="ECO:0000313" key="6">
    <source>
        <dbReference type="Proteomes" id="UP001596110"/>
    </source>
</evidence>
<dbReference type="RefSeq" id="WP_156807208.1">
    <property type="nucleotide sequence ID" value="NZ_JBHSOJ010000015.1"/>
</dbReference>
<reference evidence="6" key="1">
    <citation type="journal article" date="2019" name="Int. J. Syst. Evol. Microbiol.">
        <title>The Global Catalogue of Microorganisms (GCM) 10K type strain sequencing project: providing services to taxonomists for standard genome sequencing and annotation.</title>
        <authorList>
            <consortium name="The Broad Institute Genomics Platform"/>
            <consortium name="The Broad Institute Genome Sequencing Center for Infectious Disease"/>
            <person name="Wu L."/>
            <person name="Ma J."/>
        </authorList>
    </citation>
    <scope>NUCLEOTIDE SEQUENCE [LARGE SCALE GENOMIC DNA]</scope>
    <source>
        <strain evidence="6">DT43</strain>
    </source>
</reference>
<sequence length="487" mass="53587">MSSRSQHRKPGNSSKHGFLGILNFTLWTLVALLALAVVFSMLTYNILAFNHLNLIIPVFLGISMVILFFWILSKKAKVIATVLLSLIVVALSTGLFFVKSALDFSNKLNTTARVSQVEMSVVVPVDIGISDVTQLNSVLAPIASDANNISMLLDHINRNKGIRLTETTSLSYSSAYESLLAGEDKAMVMNSAYTELLRSNHEDFDNKLKTIYTYTIKKKIENSNTPKMNSDSFNIYISGIDTYGSISSVSRSDVNIIMTVNQKTHKVLLTTTPRDSYVPIADGGNNQYDKLTHAGIYGVDSSIHTLENLYGINIDYYARINFSTFLKLIDLVGGVTVTNEQEFTSGNYQFPVGEVTMDSKQALVFVRERYSLVDGDNDRGKNQTKVIAALINKLTSLDSIAKYSDIINGLGDSIQTNMPFETMMTLANTQLETGQSYEVRSQAITGTGSIGELPSYAMPTASLYMLRLDESSLNSAKDVIKATMEGN</sequence>
<dbReference type="InterPro" id="IPR004190">
    <property type="entry name" value="DNA_pol_proc_fac"/>
</dbReference>
<dbReference type="Pfam" id="PF03816">
    <property type="entry name" value="LytR_cpsA_psr"/>
    <property type="match status" value="1"/>
</dbReference>
<feature type="domain" description="DNA polymerase processivity factor" evidence="3">
    <location>
        <begin position="74"/>
        <end position="189"/>
    </location>
</feature>
<comment type="similarity">
    <text evidence="1">Belongs to the LytR/CpsA/Psr (LCP) family.</text>
</comment>
<evidence type="ECO:0000259" key="4">
    <source>
        <dbReference type="Pfam" id="PF03816"/>
    </source>
</evidence>
<dbReference type="NCBIfam" id="TIGR00350">
    <property type="entry name" value="lytR_cpsA_psr"/>
    <property type="match status" value="1"/>
</dbReference>
<dbReference type="EMBL" id="JBHSOJ010000015">
    <property type="protein sequence ID" value="MFC5630558.1"/>
    <property type="molecule type" value="Genomic_DNA"/>
</dbReference>
<dbReference type="PANTHER" id="PTHR33392:SF6">
    <property type="entry name" value="POLYISOPRENYL-TEICHOIC ACID--PEPTIDOGLYCAN TEICHOIC ACID TRANSFERASE TAGU"/>
    <property type="match status" value="1"/>
</dbReference>
<keyword evidence="2" id="KW-0812">Transmembrane</keyword>
<accession>A0ABW0UBM2</accession>
<dbReference type="Proteomes" id="UP001596110">
    <property type="component" value="Unassembled WGS sequence"/>
</dbReference>
<evidence type="ECO:0000256" key="2">
    <source>
        <dbReference type="SAM" id="Phobius"/>
    </source>
</evidence>
<feature type="transmembrane region" description="Helical" evidence="2">
    <location>
        <begin position="21"/>
        <end position="42"/>
    </location>
</feature>
<dbReference type="InterPro" id="IPR004474">
    <property type="entry name" value="LytR_CpsA_psr"/>
</dbReference>
<evidence type="ECO:0000259" key="3">
    <source>
        <dbReference type="Pfam" id="PF02916"/>
    </source>
</evidence>
<evidence type="ECO:0000256" key="1">
    <source>
        <dbReference type="ARBA" id="ARBA00006068"/>
    </source>
</evidence>
<keyword evidence="6" id="KW-1185">Reference proteome</keyword>
<dbReference type="InterPro" id="IPR050922">
    <property type="entry name" value="LytR/CpsA/Psr_CW_biosynth"/>
</dbReference>
<dbReference type="Pfam" id="PF02916">
    <property type="entry name" value="DNA_PPF"/>
    <property type="match status" value="1"/>
</dbReference>
<gene>
    <name evidence="5" type="ORF">ACFPQ3_02870</name>
</gene>
<dbReference type="Gene3D" id="3.40.190.10">
    <property type="entry name" value="Periplasmic binding protein-like II"/>
    <property type="match status" value="1"/>
</dbReference>
<evidence type="ECO:0000313" key="5">
    <source>
        <dbReference type="EMBL" id="MFC5630558.1"/>
    </source>
</evidence>